<evidence type="ECO:0000256" key="1">
    <source>
        <dbReference type="SAM" id="MobiDB-lite"/>
    </source>
</evidence>
<accession>A0A8H5AUJ7</accession>
<organism evidence="2 3">
    <name type="scientific">Ephemerocybe angulata</name>
    <dbReference type="NCBI Taxonomy" id="980116"/>
    <lineage>
        <taxon>Eukaryota</taxon>
        <taxon>Fungi</taxon>
        <taxon>Dikarya</taxon>
        <taxon>Basidiomycota</taxon>
        <taxon>Agaricomycotina</taxon>
        <taxon>Agaricomycetes</taxon>
        <taxon>Agaricomycetidae</taxon>
        <taxon>Agaricales</taxon>
        <taxon>Agaricineae</taxon>
        <taxon>Psathyrellaceae</taxon>
        <taxon>Ephemerocybe</taxon>
    </lineage>
</organism>
<sequence>MEPGLDVVSVGRVYHEGGVLEFPRAARYRFFVDMMLTVFSTLLRRFGLLKTDDALERRPTDISNDDPTPSPSPIHTDHRPPLNSRLPITTVEAMAKSRPAPSWAGASRCPFSSLVLLITLPSFALGREFSLVWAAMTPDKFGLSVVLALRSWDAS</sequence>
<evidence type="ECO:0000313" key="2">
    <source>
        <dbReference type="EMBL" id="KAF5311175.1"/>
    </source>
</evidence>
<keyword evidence="3" id="KW-1185">Reference proteome</keyword>
<proteinExistence type="predicted"/>
<evidence type="ECO:0000313" key="3">
    <source>
        <dbReference type="Proteomes" id="UP000541558"/>
    </source>
</evidence>
<protein>
    <submittedName>
        <fullName evidence="2">Uncharacterized protein</fullName>
    </submittedName>
</protein>
<dbReference type="EMBL" id="JAACJK010000228">
    <property type="protein sequence ID" value="KAF5311175.1"/>
    <property type="molecule type" value="Genomic_DNA"/>
</dbReference>
<name>A0A8H5AUJ7_9AGAR</name>
<comment type="caution">
    <text evidence="2">The sequence shown here is derived from an EMBL/GenBank/DDBJ whole genome shotgun (WGS) entry which is preliminary data.</text>
</comment>
<reference evidence="2 3" key="1">
    <citation type="journal article" date="2020" name="ISME J.">
        <title>Uncovering the hidden diversity of litter-decomposition mechanisms in mushroom-forming fungi.</title>
        <authorList>
            <person name="Floudas D."/>
            <person name="Bentzer J."/>
            <person name="Ahren D."/>
            <person name="Johansson T."/>
            <person name="Persson P."/>
            <person name="Tunlid A."/>
        </authorList>
    </citation>
    <scope>NUCLEOTIDE SEQUENCE [LARGE SCALE GENOMIC DNA]</scope>
    <source>
        <strain evidence="2 3">CBS 175.51</strain>
    </source>
</reference>
<dbReference type="AlphaFoldDB" id="A0A8H5AUJ7"/>
<dbReference type="Proteomes" id="UP000541558">
    <property type="component" value="Unassembled WGS sequence"/>
</dbReference>
<gene>
    <name evidence="2" type="ORF">D9611_013051</name>
</gene>
<feature type="region of interest" description="Disordered" evidence="1">
    <location>
        <begin position="58"/>
        <end position="84"/>
    </location>
</feature>